<dbReference type="InterPro" id="IPR033905">
    <property type="entry name" value="Secretory_peroxidase"/>
</dbReference>
<dbReference type="Pfam" id="PF00141">
    <property type="entry name" value="peroxidase"/>
    <property type="match status" value="1"/>
</dbReference>
<dbReference type="GO" id="GO:0042744">
    <property type="term" value="P:hydrogen peroxide catabolic process"/>
    <property type="evidence" value="ECO:0007669"/>
    <property type="project" value="UniProtKB-KW"/>
</dbReference>
<feature type="site" description="Transition state stabilizer" evidence="17">
    <location>
        <position position="76"/>
    </location>
</feature>
<evidence type="ECO:0000313" key="22">
    <source>
        <dbReference type="Proteomes" id="UP000836841"/>
    </source>
</evidence>
<dbReference type="PROSITE" id="PS00435">
    <property type="entry name" value="PEROXIDASE_1"/>
    <property type="match status" value="1"/>
</dbReference>
<evidence type="ECO:0000256" key="9">
    <source>
        <dbReference type="ARBA" id="ARBA00023002"/>
    </source>
</evidence>
<keyword evidence="22" id="KW-1185">Reference proteome</keyword>
<name>A0AAU9RFP0_THLAR</name>
<evidence type="ECO:0000259" key="20">
    <source>
        <dbReference type="PROSITE" id="PS50873"/>
    </source>
</evidence>
<keyword evidence="5 19" id="KW-0964">Secreted</keyword>
<dbReference type="FunFam" id="1.10.420.10:FF:000008">
    <property type="entry name" value="Peroxidase"/>
    <property type="match status" value="1"/>
</dbReference>
<evidence type="ECO:0000256" key="18">
    <source>
        <dbReference type="PIRSR" id="PIRSR600823-5"/>
    </source>
</evidence>
<dbReference type="Gene3D" id="1.10.420.10">
    <property type="entry name" value="Peroxidase, domain 2"/>
    <property type="match status" value="1"/>
</dbReference>
<evidence type="ECO:0000256" key="1">
    <source>
        <dbReference type="ARBA" id="ARBA00000189"/>
    </source>
</evidence>
<evidence type="ECO:0000256" key="4">
    <source>
        <dbReference type="ARBA" id="ARBA00012313"/>
    </source>
</evidence>
<comment type="similarity">
    <text evidence="3">Belongs to the peroxidase family. Ascorbate peroxidase subfamily.</text>
</comment>
<evidence type="ECO:0000256" key="16">
    <source>
        <dbReference type="PIRSR" id="PIRSR600823-3"/>
    </source>
</evidence>
<proteinExistence type="inferred from homology"/>
<dbReference type="AlphaFoldDB" id="A0AAU9RFP0"/>
<dbReference type="InterPro" id="IPR019794">
    <property type="entry name" value="Peroxidases_AS"/>
</dbReference>
<organism evidence="21 22">
    <name type="scientific">Thlaspi arvense</name>
    <name type="common">Field penny-cress</name>
    <dbReference type="NCBI Taxonomy" id="13288"/>
    <lineage>
        <taxon>Eukaryota</taxon>
        <taxon>Viridiplantae</taxon>
        <taxon>Streptophyta</taxon>
        <taxon>Embryophyta</taxon>
        <taxon>Tracheophyta</taxon>
        <taxon>Spermatophyta</taxon>
        <taxon>Magnoliopsida</taxon>
        <taxon>eudicotyledons</taxon>
        <taxon>Gunneridae</taxon>
        <taxon>Pentapetalae</taxon>
        <taxon>rosids</taxon>
        <taxon>malvids</taxon>
        <taxon>Brassicales</taxon>
        <taxon>Brassicaceae</taxon>
        <taxon>Thlaspideae</taxon>
        <taxon>Thlaspi</taxon>
    </lineage>
</organism>
<evidence type="ECO:0000256" key="10">
    <source>
        <dbReference type="ARBA" id="ARBA00023004"/>
    </source>
</evidence>
<dbReference type="Gene3D" id="1.10.520.10">
    <property type="match status" value="1"/>
</dbReference>
<feature type="binding site" evidence="16">
    <location>
        <position position="213"/>
    </location>
    <ligand>
        <name>Ca(2+)</name>
        <dbReference type="ChEBI" id="CHEBI:29108"/>
        <label>2</label>
    </ligand>
</feature>
<dbReference type="InterPro" id="IPR002016">
    <property type="entry name" value="Haem_peroxidase"/>
</dbReference>
<dbReference type="GO" id="GO:0006979">
    <property type="term" value="P:response to oxidative stress"/>
    <property type="evidence" value="ECO:0007669"/>
    <property type="project" value="UniProtKB-UniRule"/>
</dbReference>
<evidence type="ECO:0000256" key="12">
    <source>
        <dbReference type="ARBA" id="ARBA00023180"/>
    </source>
</evidence>
<evidence type="ECO:0000256" key="19">
    <source>
        <dbReference type="RuleBase" id="RU362060"/>
    </source>
</evidence>
<dbReference type="GO" id="GO:0140825">
    <property type="term" value="F:lactoperoxidase activity"/>
    <property type="evidence" value="ECO:0007669"/>
    <property type="project" value="UniProtKB-EC"/>
</dbReference>
<evidence type="ECO:0000256" key="14">
    <source>
        <dbReference type="PIRSR" id="PIRSR600823-1"/>
    </source>
</evidence>
<dbReference type="SUPFAM" id="SSF48113">
    <property type="entry name" value="Heme-dependent peroxidases"/>
    <property type="match status" value="1"/>
</dbReference>
<feature type="disulfide bond" evidence="18">
    <location>
        <begin position="140"/>
        <end position="340"/>
    </location>
</feature>
<dbReference type="InterPro" id="IPR019793">
    <property type="entry name" value="Peroxidases_heam-ligand_BS"/>
</dbReference>
<feature type="disulfide bond" evidence="18">
    <location>
        <begin position="219"/>
        <end position="251"/>
    </location>
</feature>
<keyword evidence="10 16" id="KW-0408">Iron</keyword>
<keyword evidence="6 19" id="KW-0575">Peroxidase</keyword>
<feature type="non-terminal residue" evidence="21">
    <location>
        <position position="1"/>
    </location>
</feature>
<dbReference type="PROSITE" id="PS50873">
    <property type="entry name" value="PEROXIDASE_4"/>
    <property type="match status" value="1"/>
</dbReference>
<dbReference type="GO" id="GO:0046872">
    <property type="term" value="F:metal ion binding"/>
    <property type="evidence" value="ECO:0007669"/>
    <property type="project" value="UniProtKB-UniRule"/>
</dbReference>
<dbReference type="InterPro" id="IPR000823">
    <property type="entry name" value="Peroxidase_pln"/>
</dbReference>
<evidence type="ECO:0000256" key="6">
    <source>
        <dbReference type="ARBA" id="ARBA00022559"/>
    </source>
</evidence>
<comment type="subcellular location">
    <subcellularLocation>
        <location evidence="19">Secreted</location>
    </subcellularLocation>
</comment>
<evidence type="ECO:0000256" key="11">
    <source>
        <dbReference type="ARBA" id="ARBA00023157"/>
    </source>
</evidence>
<dbReference type="PRINTS" id="PR00461">
    <property type="entry name" value="PLPEROXIDASE"/>
</dbReference>
<keyword evidence="9 19" id="KW-0560">Oxidoreductase</keyword>
<sequence>FFNRIKCIARQDNGQSKLLLTFFQVTLVLSVLGLANAYSLKLDYYKKSCPSAKHIAKAITKNYISRAPSLAAALLRLQFHDCFVRFFIYQQRMRWSVLLNSTQHNIAERDASPNLSVRGFQVIDSVKEALEKKCPGVVSCADILALVAREAVSLIGGPYWPVPLGRRDGRVSIASEAFTNLPSPSFNITQLKASFASKGLSDKDLVVLSGGHTIGIAHCPTFSDRLYNFSGQGGTDPTMDQNYIVALKKKCQPGDSTTLVEMDPGSYKTFDAHYYTLVSKRRGLFQSDAALLTDSATNAYVHLQATTDGCTFMEDFAESMVKMGQIGVLTGSSGEIRKQCSTIN</sequence>
<feature type="binding site" evidence="16">
    <location>
        <position position="108"/>
    </location>
    <ligand>
        <name>Ca(2+)</name>
        <dbReference type="ChEBI" id="CHEBI:29108"/>
        <label>1</label>
    </ligand>
</feature>
<feature type="binding site" evidence="16">
    <location>
        <position position="84"/>
    </location>
    <ligand>
        <name>Ca(2+)</name>
        <dbReference type="ChEBI" id="CHEBI:29108"/>
        <label>1</label>
    </ligand>
</feature>
<evidence type="ECO:0000256" key="2">
    <source>
        <dbReference type="ARBA" id="ARBA00002322"/>
    </source>
</evidence>
<accession>A0AAU9RFP0</accession>
<dbReference type="PRINTS" id="PR00458">
    <property type="entry name" value="PEROXIDASE"/>
</dbReference>
<keyword evidence="13 19" id="KW-0376">Hydrogen peroxide</keyword>
<feature type="active site" description="Proton acceptor" evidence="14">
    <location>
        <position position="80"/>
    </location>
</feature>
<dbReference type="EC" id="1.11.1.7" evidence="4 19"/>
<evidence type="ECO:0000256" key="15">
    <source>
        <dbReference type="PIRSR" id="PIRSR600823-2"/>
    </source>
</evidence>
<evidence type="ECO:0000256" key="7">
    <source>
        <dbReference type="ARBA" id="ARBA00022617"/>
    </source>
</evidence>
<evidence type="ECO:0000256" key="5">
    <source>
        <dbReference type="ARBA" id="ARBA00022525"/>
    </source>
</evidence>
<comment type="similarity">
    <text evidence="19">Belongs to the peroxidase family. Classical plant (class III) peroxidase subfamily.</text>
</comment>
<comment type="caution">
    <text evidence="21">The sequence shown here is derived from an EMBL/GenBank/DDBJ whole genome shotgun (WGS) entry which is preliminary data.</text>
</comment>
<gene>
    <name evidence="21" type="ORF">TAV2_LOCUS4122</name>
</gene>
<keyword evidence="7 19" id="KW-0349">Heme</keyword>
<feature type="binding site" evidence="16">
    <location>
        <position position="96"/>
    </location>
    <ligand>
        <name>Ca(2+)</name>
        <dbReference type="ChEBI" id="CHEBI:29108"/>
        <label>1</label>
    </ligand>
</feature>
<evidence type="ECO:0000313" key="21">
    <source>
        <dbReference type="EMBL" id="CAH2040406.1"/>
    </source>
</evidence>
<dbReference type="InterPro" id="IPR010255">
    <property type="entry name" value="Haem_peroxidase_sf"/>
</dbReference>
<dbReference type="EMBL" id="CAJVSB020000006">
    <property type="protein sequence ID" value="CAH2040406.1"/>
    <property type="molecule type" value="Genomic_DNA"/>
</dbReference>
<feature type="binding site" description="axial binding residue" evidence="16">
    <location>
        <position position="212"/>
    </location>
    <ligand>
        <name>heme b</name>
        <dbReference type="ChEBI" id="CHEBI:60344"/>
    </ligand>
    <ligandPart>
        <name>Fe</name>
        <dbReference type="ChEBI" id="CHEBI:18248"/>
    </ligandPart>
</feature>
<keyword evidence="8 16" id="KW-0479">Metal-binding</keyword>
<feature type="binding site" evidence="16">
    <location>
        <position position="263"/>
    </location>
    <ligand>
        <name>Ca(2+)</name>
        <dbReference type="ChEBI" id="CHEBI:29108"/>
        <label>2</label>
    </ligand>
</feature>
<dbReference type="GO" id="GO:0020037">
    <property type="term" value="F:heme binding"/>
    <property type="evidence" value="ECO:0007669"/>
    <property type="project" value="UniProtKB-UniRule"/>
</dbReference>
<dbReference type="PROSITE" id="PS00436">
    <property type="entry name" value="PEROXIDASE_2"/>
    <property type="match status" value="1"/>
</dbReference>
<comment type="catalytic activity">
    <reaction evidence="1 19">
        <text>2 a phenolic donor + H2O2 = 2 a phenolic radical donor + 2 H2O</text>
        <dbReference type="Rhea" id="RHEA:56136"/>
        <dbReference type="ChEBI" id="CHEBI:15377"/>
        <dbReference type="ChEBI" id="CHEBI:16240"/>
        <dbReference type="ChEBI" id="CHEBI:139520"/>
        <dbReference type="ChEBI" id="CHEBI:139521"/>
        <dbReference type="EC" id="1.11.1.7"/>
    </reaction>
</comment>
<keyword evidence="11 18" id="KW-1015">Disulfide bond</keyword>
<dbReference type="GO" id="GO:0005576">
    <property type="term" value="C:extracellular region"/>
    <property type="evidence" value="ECO:0007669"/>
    <property type="project" value="UniProtKB-SubCell"/>
</dbReference>
<comment type="cofactor">
    <cofactor evidence="16 19">
        <name>heme b</name>
        <dbReference type="ChEBI" id="CHEBI:60344"/>
    </cofactor>
    <text evidence="16 19">Binds 1 heme b (iron(II)-protoporphyrin IX) group per subunit.</text>
</comment>
<feature type="binding site" evidence="16">
    <location>
        <position position="271"/>
    </location>
    <ligand>
        <name>Ca(2+)</name>
        <dbReference type="ChEBI" id="CHEBI:29108"/>
        <label>2</label>
    </ligand>
</feature>
<dbReference type="CDD" id="cd00693">
    <property type="entry name" value="secretory_peroxidase"/>
    <property type="match status" value="1"/>
</dbReference>
<feature type="binding site" evidence="16">
    <location>
        <position position="81"/>
    </location>
    <ligand>
        <name>Ca(2+)</name>
        <dbReference type="ChEBI" id="CHEBI:29108"/>
        <label>1</label>
    </ligand>
</feature>
<protein>
    <recommendedName>
        <fullName evidence="4 19">Peroxidase</fullName>
        <ecNumber evidence="4 19">1.11.1.7</ecNumber>
    </recommendedName>
</protein>
<keyword evidence="16 19" id="KW-0106">Calcium</keyword>
<evidence type="ECO:0000256" key="3">
    <source>
        <dbReference type="ARBA" id="ARBA00006873"/>
    </source>
</evidence>
<evidence type="ECO:0000256" key="17">
    <source>
        <dbReference type="PIRSR" id="PIRSR600823-4"/>
    </source>
</evidence>
<feature type="disulfide bond" evidence="18">
    <location>
        <begin position="49"/>
        <end position="134"/>
    </location>
</feature>
<comment type="function">
    <text evidence="2">Removal of H(2)O(2), oxidation of toxic reductants, biosynthesis and degradation of lignin, suberization, auxin catabolism, response to environmental stresses such as wounding, pathogen attack and oxidative stress. These functions might be dependent on each isozyme/isoform in each plant tissue.</text>
</comment>
<evidence type="ECO:0000256" key="8">
    <source>
        <dbReference type="ARBA" id="ARBA00022723"/>
    </source>
</evidence>
<feature type="domain" description="Plant heme peroxidase family profile" evidence="20">
    <location>
        <begin position="39"/>
        <end position="344"/>
    </location>
</feature>
<reference evidence="21 22" key="1">
    <citation type="submission" date="2022-03" db="EMBL/GenBank/DDBJ databases">
        <authorList>
            <person name="Nunn A."/>
            <person name="Chopra R."/>
            <person name="Nunn A."/>
            <person name="Contreras Garrido A."/>
        </authorList>
    </citation>
    <scope>NUCLEOTIDE SEQUENCE [LARGE SCALE GENOMIC DNA]</scope>
</reference>
<keyword evidence="12" id="KW-0325">Glycoprotein</keyword>
<dbReference type="Proteomes" id="UP000836841">
    <property type="component" value="Unassembled WGS sequence"/>
</dbReference>
<comment type="cofactor">
    <cofactor evidence="16 19">
        <name>Ca(2+)</name>
        <dbReference type="ChEBI" id="CHEBI:29108"/>
    </cofactor>
    <text evidence="16 19">Binds 2 calcium ions per subunit.</text>
</comment>
<feature type="binding site" evidence="15">
    <location>
        <position position="182"/>
    </location>
    <ligand>
        <name>substrate</name>
    </ligand>
</feature>
<dbReference type="PANTHER" id="PTHR31235">
    <property type="entry name" value="PEROXIDASE 25-RELATED"/>
    <property type="match status" value="1"/>
</dbReference>
<evidence type="ECO:0000256" key="13">
    <source>
        <dbReference type="ARBA" id="ARBA00023324"/>
    </source>
</evidence>